<dbReference type="Proteomes" id="UP000663722">
    <property type="component" value="Chromosome"/>
</dbReference>
<name>A0A975BQK5_9BACT</name>
<gene>
    <name evidence="1" type="ORF">dnm_058550</name>
</gene>
<organism evidence="1 2">
    <name type="scientific">Desulfonema magnum</name>
    <dbReference type="NCBI Taxonomy" id="45655"/>
    <lineage>
        <taxon>Bacteria</taxon>
        <taxon>Pseudomonadati</taxon>
        <taxon>Thermodesulfobacteriota</taxon>
        <taxon>Desulfobacteria</taxon>
        <taxon>Desulfobacterales</taxon>
        <taxon>Desulfococcaceae</taxon>
        <taxon>Desulfonema</taxon>
    </lineage>
</organism>
<dbReference type="AlphaFoldDB" id="A0A975BQK5"/>
<protein>
    <submittedName>
        <fullName evidence="1">Uncharacterized protein</fullName>
    </submittedName>
</protein>
<proteinExistence type="predicted"/>
<evidence type="ECO:0000313" key="2">
    <source>
        <dbReference type="Proteomes" id="UP000663722"/>
    </source>
</evidence>
<reference evidence="1" key="1">
    <citation type="journal article" date="2021" name="Microb. Physiol.">
        <title>Proteogenomic Insights into the Physiology of Marine, Sulfate-Reducing, Filamentous Desulfonema limicola and Desulfonema magnum.</title>
        <authorList>
            <person name="Schnaars V."/>
            <person name="Wohlbrand L."/>
            <person name="Scheve S."/>
            <person name="Hinrichs C."/>
            <person name="Reinhardt R."/>
            <person name="Rabus R."/>
        </authorList>
    </citation>
    <scope>NUCLEOTIDE SEQUENCE</scope>
    <source>
        <strain evidence="1">4be13</strain>
    </source>
</reference>
<dbReference type="EMBL" id="CP061800">
    <property type="protein sequence ID" value="QTA89798.1"/>
    <property type="molecule type" value="Genomic_DNA"/>
</dbReference>
<accession>A0A975BQK5</accession>
<keyword evidence="2" id="KW-1185">Reference proteome</keyword>
<evidence type="ECO:0000313" key="1">
    <source>
        <dbReference type="EMBL" id="QTA89798.1"/>
    </source>
</evidence>
<sequence>MLNRSVKLILSFLAGQDLWIYNLVWQKISTCVVKYNYLKF</sequence>
<dbReference type="KEGG" id="dmm:dnm_058550"/>